<dbReference type="InterPro" id="IPR002022">
    <property type="entry name" value="Pec_lyase"/>
</dbReference>
<evidence type="ECO:0000256" key="2">
    <source>
        <dbReference type="RuleBase" id="RU361173"/>
    </source>
</evidence>
<feature type="signal peptide" evidence="3">
    <location>
        <begin position="1"/>
        <end position="26"/>
    </location>
</feature>
<dbReference type="InterPro" id="IPR011050">
    <property type="entry name" value="Pectin_lyase_fold/virulence"/>
</dbReference>
<organism evidence="5 6">
    <name type="scientific">Bacillus atrophaeus (strain 1942)</name>
    <dbReference type="NCBI Taxonomy" id="720555"/>
    <lineage>
        <taxon>Bacteria</taxon>
        <taxon>Bacillati</taxon>
        <taxon>Bacillota</taxon>
        <taxon>Bacilli</taxon>
        <taxon>Bacillales</taxon>
        <taxon>Bacillaceae</taxon>
        <taxon>Bacillus</taxon>
    </lineage>
</organism>
<dbReference type="InterPro" id="IPR012334">
    <property type="entry name" value="Pectin_lyas_fold"/>
</dbReference>
<protein>
    <submittedName>
        <fullName evidence="5">PelB</fullName>
    </submittedName>
</protein>
<dbReference type="InterPro" id="IPR045032">
    <property type="entry name" value="PEL"/>
</dbReference>
<proteinExistence type="inferred from homology"/>
<name>A0ABM5M2K9_BACA1</name>
<keyword evidence="1 2" id="KW-0456">Lyase</keyword>
<dbReference type="Pfam" id="PF00544">
    <property type="entry name" value="Pectate_lyase_4"/>
    <property type="match status" value="1"/>
</dbReference>
<evidence type="ECO:0000256" key="3">
    <source>
        <dbReference type="SAM" id="SignalP"/>
    </source>
</evidence>
<comment type="similarity">
    <text evidence="2">Belongs to the polysaccharide lyase 1 family.</text>
</comment>
<keyword evidence="6" id="KW-1185">Reference proteome</keyword>
<gene>
    <name evidence="5" type="ordered locus">BATR1942_17615</name>
</gene>
<dbReference type="Gene3D" id="2.160.20.10">
    <property type="entry name" value="Single-stranded right-handed beta-helix, Pectin lyase-like"/>
    <property type="match status" value="1"/>
</dbReference>
<feature type="chain" id="PRO_5046372671" evidence="3">
    <location>
        <begin position="27"/>
        <end position="354"/>
    </location>
</feature>
<evidence type="ECO:0000313" key="5">
    <source>
        <dbReference type="EMBL" id="ADP34440.1"/>
    </source>
</evidence>
<accession>A0ABM5M2K9</accession>
<keyword evidence="2" id="KW-0624">Polysaccharide degradation</keyword>
<dbReference type="SMART" id="SM00656">
    <property type="entry name" value="Amb_all"/>
    <property type="match status" value="1"/>
</dbReference>
<dbReference type="EMBL" id="CP002207">
    <property type="protein sequence ID" value="ADP34440.1"/>
    <property type="molecule type" value="Genomic_DNA"/>
</dbReference>
<keyword evidence="2" id="KW-0119">Carbohydrate metabolism</keyword>
<dbReference type="PANTHER" id="PTHR31683">
    <property type="entry name" value="PECTATE LYASE 18-RELATED"/>
    <property type="match status" value="1"/>
</dbReference>
<evidence type="ECO:0000313" key="6">
    <source>
        <dbReference type="Proteomes" id="UP000006867"/>
    </source>
</evidence>
<comment type="subcellular location">
    <subcellularLocation>
        <location evidence="2">Secreted</location>
    </subcellularLocation>
</comment>
<evidence type="ECO:0000256" key="1">
    <source>
        <dbReference type="ARBA" id="ARBA00023239"/>
    </source>
</evidence>
<keyword evidence="3" id="KW-0732">Signal</keyword>
<keyword evidence="2" id="KW-0964">Secreted</keyword>
<dbReference type="RefSeq" id="WP_003326266.1">
    <property type="nucleotide sequence ID" value="NC_014639.1"/>
</dbReference>
<feature type="domain" description="Pectate lyase" evidence="4">
    <location>
        <begin position="65"/>
        <end position="289"/>
    </location>
</feature>
<evidence type="ECO:0000259" key="4">
    <source>
        <dbReference type="SMART" id="SM00656"/>
    </source>
</evidence>
<dbReference type="Proteomes" id="UP000006867">
    <property type="component" value="Chromosome"/>
</dbReference>
<reference evidence="5 6" key="1">
    <citation type="journal article" date="2011" name="Front. Microbiol.">
        <title>Genomic signatures of strain selection and enhancement in Bacillus atrophaeus var. globigii, a historical biowarfare simulant.</title>
        <authorList>
            <person name="Gibbons H.S."/>
            <person name="Broomall S.M."/>
            <person name="McNew L.A."/>
            <person name="Daligault H."/>
            <person name="Chapman C."/>
            <person name="Bruce D."/>
            <person name="Karavis M."/>
            <person name="Krepps M."/>
            <person name="McGregor P.A."/>
            <person name="Hong C."/>
            <person name="Park K.H."/>
            <person name="Akmal A."/>
            <person name="Feldman A."/>
            <person name="Lin J.S."/>
            <person name="Chang W.E."/>
            <person name="Higgs B.W."/>
            <person name="Demirev P."/>
            <person name="Lindquist J."/>
            <person name="Liem A."/>
            <person name="Fochler E."/>
            <person name="Read T.D."/>
            <person name="Tapia R."/>
            <person name="Johnson S."/>
            <person name="Bishop-Lilly K.A."/>
            <person name="Detter C."/>
            <person name="Han C."/>
            <person name="Sozhamannan S."/>
            <person name="Rosenzweig C.N."/>
            <person name="Skowronski E.W."/>
        </authorList>
    </citation>
    <scope>NUCLEOTIDE SEQUENCE [LARGE SCALE GENOMIC DNA]</scope>
    <source>
        <strain evidence="5 6">1942</strain>
    </source>
</reference>
<dbReference type="PANTHER" id="PTHR31683:SF18">
    <property type="entry name" value="PECTATE LYASE 21-RELATED"/>
    <property type="match status" value="1"/>
</dbReference>
<sequence>MTKKIRYLTFFLSVGLAFCLAFTSSAPQPAKAAANYPDVIQGLTGFAGNAKDHNGKSKSAVSGGQGGSVVYVNNLNDLRTHVSGTDRKTVVITGDISSSGKTTVTVGANKTIVGSYVSHRLTNIYITTGSSSNNVIFKNLIIGHSASITGNNDIPMYIAHGQNYWIDHVTFEGHSYNPNSHDDLGKLLYVGAKADFVTLSNSKFTDHRYGLILGYPNDDSQGKNYIGYPHMTIANNYFNNVYVRAPGLMRYGYFHAKNNYMTNFNLGFTIHTNATVYSEANYFGNGNEKGGMIDDYGTAQFIDVGSFPALTAPKSPLTGWNPRTNYSYSAMTAQNAKNYAQSYAGAQNSALVYP</sequence>
<dbReference type="SUPFAM" id="SSF51126">
    <property type="entry name" value="Pectin lyase-like"/>
    <property type="match status" value="1"/>
</dbReference>